<feature type="transmembrane region" description="Helical" evidence="8">
    <location>
        <begin position="5688"/>
        <end position="5712"/>
    </location>
</feature>
<sequence length="6486" mass="695928">MAGWRAVVVGCLLAILALCAANDVATDGSTYYVSRAEKLSSADWRTNTEDVRVTSANAAADGTITWSDSLASGGTEIVGANVLDAAGNLYVVGSTTGNVTADTCNAGSFDLFLIKLSPTGTRLWIAQIGTPQHDEARHVLLQTEADGSEYVYVCGVTFGALDEQLHATNGYRQFGGRDVFVMKYTTAGRKLWGRQFGTSTDDFTYGLSKSDDGSVVVAGGGGRGPTRVKFLAMFSPQGQLVNHVVDGGVSILPVQTRISEAPSTTTGRYTLVLNRRPSAPVTVAMSSPAIPSPSGETLTQVNFAPVAGLVFTPENWNLPQEVTVTAIDDSIAEDTHYASITHAVVSSDPHFAPSTPFMLGKSVAFTVTDNDRPGVFLSRSNVYAVEGGGTDRYGVVLTTRPWYNVTVTAVAMRPLQTQLTPSQVVFTPQNWNVVQYIVVRAVDDNVSENEFGGVHSGGSIWHYATSRDCFYNTRQPSCFYVATCTCAGSTVTRGQCTSIQTTAACVAGSPELVCDIASNGTVSQLGNGVSVVQLGGGTLAVPLSAVPVRYGHLALNPNPPSSTSTSVNADGETIELWARQVQFNPPPFDDGWGGTWSSQTVQSLDFPNPNPVSTNVSGLVLTAVPADVLGYVYTFAGVLDGPGLATLSQDPFKLLWQLCLGVQRLTTQRWAFEAWPPGMADRVLDAIFRVLPSTVVQERQLWNCGMASFAPRPEMAVTIFDNDPAITLSSPVLRVAEGPGGTTSQYSVVLHAPPSVSGVASTVSFCDPSTDLNVCRTSLSAAFFTSVFPPGASSDTVSVVAQSSAQVTISPPFLTFTNANWFVPQWFAVSAVDDAVAEGTLNTSITHTLFGTSSFANAAFWFKQELPSSNLPDTMPLPIPYNDMPTVLKAPNHRRIQVVVADNDVAGVVVSKPQLSLKQSTATTRHVGETVRGTCIDSLTVVPGLGVQRNVLLLTDASMTLLKFHVPTLHWTAFHGAMSSASIVLFRTQYDVVNSTQLNATNDNALYPTALLRVLLVASNWSEADLSPQPPTLPFTAIEQNVTLSPDFTLSIDVTALLKAVSPLVVVSFRVDIVADPANLQMHSRVHPENLPPMLVITTDFPNLLGNQPSTAVQPNSSIANVTTDGSRTSVGDVITSFWQASLGTTTPSGTLAIFLPQSVTSGYLDVVVSTDPFNSTWDLATSQAHGTAFRRLPILRPVLLWPVKAATLYIRIFASVALAEVEFYGPGITLTTTDDGWGVRSTTALLEPKLNDGLVRTSWGFASGAYIGDDNLAAGMPTTQSSVGSVPFSTSFETNPWWNLDLGSVVSIGDIALTLGRTLDEVVACASPTMPVDATSISSFTSIRLRLSALPMTNTPDPTKEVSYTKALGACFSTQVTWPSYASGRYLRVELTGRGILTVQDIQVRRWRAEMTRYVLLELRGSGQRPIALPAFTFMDSSSAFVPYRIHSTSSPQSFDMQLPWGTSCYRAATSSSYREWIVVDFSTVQQLQSIQMSFDTSGCGGSVDPVSAISIAVYGDSKLVRTVPTAASSTDPCACTSSFLGVLSAALPPLCQNRCAVFQCPSCALDSFSNGIVGETLAASGFLDVALLVPPPSLPTQDVVLLPTGYRAIILRDQPLSYWRLQQANADSHVQVVRATFGTSTTWPLGYALVNNDASLVLTAPPLARVQWFGQSYLNAGDSSFSVEFWFSFPTVAPPVTVVLFAYVAASPSASYDIGVFANQTSFFTLRGYGGVVTTLLGPVVGGVPNVWTHIVATYDWSSQVQTLAANGWNVVTNQLSTSDTVQVVRTDTISLRWTGTFMITSALVPCRMAHVATYQRALTPFETLEHFYYPTPSKSYSTYAIQLTSQPSTPVDVDVVTEVQCYRWGLCNTSAIPPTLRFTAKNWNSPQYVIVHGTDDSLAQGLQILTNQHQAFCAPTTTPSVQVATPAYSDATRANVSSYFHDLLLNQATAAALINITVDSLFGETTLSWSTQTLSTSAVPQADYTSVAVPPIGLNLQSMAVAGVVLSSPYLTVSEDGLHAVFEVALETEPKRDVHIYFNANTDCYRPCGVPTLQVSCPVVTTPLVGNETWLCNATVSPTSLVFTAATWNIPQPVTVEAVDDHLDEADIHFTTIKTTTASLDPDYDHALLPNIRVAVEDNDWSQVVTSRSSLALTEARPNDEGNYTLVLTTEPWSEVNISVSNEAASECYRLCGYPLDKGTCGLPRALAANSIALGTSSSKEVQTVTASMTTTNGIQKVMTSTTHVNPIFQVTMTGGYVLEVWTLQILFPTTVQYSNTAAFGTTFTLRLDANTVAALDAFASASQLQTALNAALGSALYDVATTVDSTSSQLVMTWRITYLSSVGVPELSVAIAPFPAIALLNRTTPLQSPSGSWVLGYGRQRSLLSVPWNATADQVAATLKAQGTVKDVAVVQSAARGPSVTWTITLTSVPNYFPQLFVDASRVVAAPGAAAAIDMTWTCLQQANTVNGWFQLSYPVNSTFVALSAPLLYNATEAEVVQAIATIPTVGPVQVRRRALAPELTFEWTIEFTGNVGPVGNLTAVSLNLTGAGSTVVSVFIQQGAALSGTFQVALGGRFKFTYPSTEVYDKVVPPQTTPTLPFNANASAVQAALLALPLGIPLTGVDVTRSDGRCDGFGNCREYTWAISFTKTPGDVPSLVGTSQLRGPGAALTVATVANGTYLTGSFRVSLTLNESGVVYSGTTWPLPVNVTSDGVKEALEALPFVTSYRQGDSAFDPDHPFATPTATKGVRVTRQGPELDGGYMWHMDWSLNDWLRFTDVRISVDTTSVGQEVVPPMVATQFGPMGARCAQYPLTTFASDPTDIYGLRGSCVYPLVVTLSPERYLCNATVVTPRPKFDASNWFIPQTIHVVPVHDYLDETTPSSNTTQSTLMHFPYTLDMIYASLAVPNITVEVQDVDRAQVVVSRTLLTVSENGTLTDMYTLTLMTEPRANVVVVVYPWLDSTNTSCYRFELCNVTLDTNNVTFTPQNWYLPQSVLLRATNDALDEADVHYSGISHSVFSADLKYHRLAVPTIDVAIYDDDVSAMVVSKTTLVVAELGRNDQFTIVLTSEPFAKVTISPMSDGTPALGNVLLLPPPVVFTWRNWNVPQTLTVQAFHDWTVDPAPHSTLLSHVVSTNDLIYAKQAVANVTVFTVDTDVAGVTLSQISVNGTEGDVVSYALRLSSKPWFPVTLSFNASQGCYQTKYSRKCNVTMATQTVQFTELTWNTWQFVTVSITLDNLDEAAVHSALIAHTLSSLDAGYGAAVAAPSMTVYITDVDTSGVVVRASPSKLTVAQGSFNASYSIALSSEPYDDVTVLLSVPFESFLPRGTFDSTSLVQEPLVYLTDSLNTSQGVQSIVFTPLNWNDSRAVVLAAITTGSPKPLTMQTSIGHRPLSKDAKYNASAPSILMATVLGREDFPPPIPIRAAFDGTGVVVVVSFDSPVFHAATMSVDKSKSITQIAARYVLPSAPFDCGLVWNTTNMGYYLGDGARCLWLDLQTLQMTLGNQATLLPSHILTLQTCAPSYVVDGLCTSPYVVKARDFNVLYTTASIAVTVGLVVVKPNIVLVGAKFIGPCGDLTLDATASTGNANRPFRLKWFAMLTTAIPSDVLPTNATAVLAAASSLYSTITPLCTSPFDSMTSPLSSEDEFNSICALASLAATATSLTWTVNRATLVSTSTYVFGVELTNYFNQKSTAMYTVQTRSDPVPVVAIAGDTTFSMRRPRALQLSATVAAVSSNCSTAQTNTKVQFQWTVESPVATRLTLVNMAVDPRTYSLAPNALRAGITYRFRVDAFYPGQPTLMSSDWANVTVVPSDLVVKLVDGDHVIGSADPLVVNASLSYDPDQVAVPMTYVWSCQDVTPSTNQTKSTAGEVPCLNPQTGTAIEFSSANLSVLTLPALTYPPAKVLNMTVRVIQNCTGAVTPCATTRVGTASVLITTVNGRIPVVRCQSIVARVNPSAKVMLLSSVESLYPYTTTWSQDQGDLNLTSTNVSAFVFPVTAMQNALAPNVLTPGKTYIFRLTATDSNGAQGFGTVSITVNSPPSPGSLTVSPPLGMAIQDQFTLRCENWSDEDQPVQYSFFKLDSVTGGWIPLAPPQTLPSTQTRLFLTNTSETNGTVQVLAVITDALGASTSVMASAIVVQPVIVDVAAFWTQTNNGTFATTLNAGNLNDAMTVLMSTTALVNAKGTCNATSCGAHGRCNNVTVVCDCVSGYTGTACSISTAVVTSMTAEMLTSLASVTTVMDPTPASLTQSVLTLSNIVAINDVATMEVANVVVAANMLKDATSHMMKQDDPSSMVASVGATVLTAASSLLQTTKKDLVPASAGRRLAEDAVSTMDDVSSWLMQSMLYMAAMSSLNLLAGEPPVDIRSNGVATFSVLGNTLSYTLDEAAITPTVSTVQLTPAAVACLGDLFFIDAVVWTTPSHSRALSQDTPALAPSVTVAIHTATSVLQARYQGLLLAMSTVAPNDPCMREQKLKAGNMDASLPLATVTVAHPALTKGPRYATACRVWNGAVNGWDSSSICSKDMVTSSATSTTCVCDTLGSLEVVIVSEEVLTFVPQHPTMYRNERPSVVPVATLSVLLLAYVGGMVWGKRQDKADKEAVRLKRLGMLSKETWKELLLHESTKSTATMRNVQGPQLEMYKKSTANAFMTTFRTPNSHDPKPANDSEALSAIAAESTALDVLADMALHEGALFGTLRLQSQHVLLRQSLQVVNGFLIVVSVVFIAVGVDFIHFLGNTTHSVVLVLYGPTVGTVFLGFGLSLAGVALLGVLVAYRNTSSRLRGLYIFLMFVLVVGECVLLASAYKHLVDVEAFPEATKVYLQTLWGGFSDTIRGDIQTQMGCCGFVSTSDAPVLPCPEESVPDSVDRRTCFRELTKAASTLFENVFTSLSGVVVSQIVALALANVLVRWERIRIDNLSHGLKGDSKLFVIVLRCTLPVCCHLSASAAVFGILAGLDAILQWNVFALASASVFLKLEVGLPLVIVSGLYLVLHTMGAWALAGVHARQMKWFAVGQVVLLVAGVCLSIALYTVASNLGSYATLQAMLEARYVALSTHNKLDLETAFACCGFSLQAQGTCTSSTILPLCAPSIMSAVQHFCLTTLNRLLVFLASQGALLLCTALFLAYQNSHATSSALVLDTADEFSDPTSVIVTRVCTQILVFASVAVVFCGSILVGVACDLLFATNLVTVSAVLVAFSYHAGTYILLLGLAVLAVGGLGVYAGLTRRKKWLWATAVVLVGVTLSLLALFAAAYRIQNPQSSSATNASLLSAWTNFAPSTRHFVQEAYLCCGFAKVSTTTGDVNFTLPYLEPTWNDANNVTNVEYTPHCPPDATDGCSVYMMETLARAAAVATKSSAAVCALLVAVLVATGVLYYRQGKKKPATWQVWMTQVVMILVVTCVVVTLLGLGLVGVDVAAGTTVFTSSVIQTLFGHSIGALVVVFVTYASAVTSYGLYGSIQKILHVVLIYMGLTLGLVVLGWSSVGVVSSMTTSTLSWQPLLDTTLDSIWTGLSFDSRMFVAESRLCCGYNDPVLVGSLYQFDRATSSDGKSLACPTGLRTGCRSVLLQDAAALLGQLFELLVAFSTLESIALVTSMLLLRGLILLHRDVWVGIVKKMRWWGAKYRDDIDRHHMTRSLWKNYDAKFSRPQRLTCILCAVATLAFVNAVVQTNHGCTRTSSVECQPLSPAALLSLGLVYSLVSLVVQIAFVGLFSHIRHRYDDDDAAKVAERRRKEKVYFRDVMMQSLHTLMAKFGHLTMVTSEERFYTWFVHQVDWLAFVLCWLRVFLAVAIVVYMILGKVGLGFYMFGLEVPSSIDFVVVPGLMMLSAGGVLVCTSLKRRTLHSRFTHLGLRAATGVSLVLVVVLALVVFLILQSMEEPTTPRNWTIRNTGFSVVDALRAIWLGDTSGVLRLQWQSQLGCCGFPEFPARPCPPGPSTQQNVTATKVDGTIIVKRITVVADLGGCQDKMLAQVQSVAQIVLAVLIVMGVMELLVAACTTFLARDILISWDAKLRHASVKKTNAVPPADELFDMSPATIAPPQRGCLTSSLVQTSIDNVSEAVATALAQTPLSPHTRLVPMSHDKLQRKLNIRYPSWIVKVVYVVCGVWCAGFGGGAIFIAWDLSDYAALPWLGVFVWSAVLHGAVVEPAYVFGLVMSKTLSAWWKQTWMAALIGMGKAILHLDDAATPDDATVIMDPFLRIRHSSALVIQRRWLAKLARLRYLVILRVARENAHRVAVESRARQVKAAIAGFTREEMNAFAVLFRDADHAKTGLVSYKVVSHAVYALGVKVPTAVVKQYLEALDRGFVDLIDQDYFMYAMSCIRGYHQDQQVAQVTTDEIVVSSSLQGKTQIKKQNMLRDLKDKRTTISKQLMNKVEKLTSKLRADSDETEDAKPSGAYILLNTKKTMANASPPRTGNVRQATIDASNINSIGTATAEGRKIDTDKETVEQVQQAVRPTPKALLSVRATKDMEKAIHQMKLKQKSKK</sequence>
<feature type="transmembrane region" description="Helical" evidence="8">
    <location>
        <begin position="5233"/>
        <end position="5255"/>
    </location>
</feature>
<evidence type="ECO:0000256" key="7">
    <source>
        <dbReference type="PROSITE-ProRule" id="PRU00076"/>
    </source>
</evidence>
<feature type="transmembrane region" description="Helical" evidence="8">
    <location>
        <begin position="5462"/>
        <end position="5481"/>
    </location>
</feature>
<feature type="domain" description="EGF-like" evidence="10">
    <location>
        <begin position="4186"/>
        <end position="4220"/>
    </location>
</feature>
<evidence type="ECO:0000256" key="1">
    <source>
        <dbReference type="ARBA" id="ARBA00004141"/>
    </source>
</evidence>
<dbReference type="PANTHER" id="PTHR46730:SF1">
    <property type="entry name" value="PLAT DOMAIN-CONTAINING PROTEIN"/>
    <property type="match status" value="1"/>
</dbReference>
<evidence type="ECO:0000256" key="5">
    <source>
        <dbReference type="ARBA" id="ARBA00023136"/>
    </source>
</evidence>
<dbReference type="InterPro" id="IPR008979">
    <property type="entry name" value="Galactose-bd-like_sf"/>
</dbReference>
<evidence type="ECO:0000256" key="2">
    <source>
        <dbReference type="ARBA" id="ARBA00022692"/>
    </source>
</evidence>
<comment type="caution">
    <text evidence="7">Lacks conserved residue(s) required for the propagation of feature annotation.</text>
</comment>
<dbReference type="Gene3D" id="2.60.120.200">
    <property type="match status" value="1"/>
</dbReference>
<dbReference type="PROSITE" id="PS00022">
    <property type="entry name" value="EGF_1"/>
    <property type="match status" value="1"/>
</dbReference>
<feature type="transmembrane region" description="Helical" evidence="8">
    <location>
        <begin position="4787"/>
        <end position="4807"/>
    </location>
</feature>
<feature type="transmembrane region" description="Helical" evidence="8">
    <location>
        <begin position="5431"/>
        <end position="5455"/>
    </location>
</feature>
<dbReference type="PROSITE" id="PS01186">
    <property type="entry name" value="EGF_2"/>
    <property type="match status" value="1"/>
</dbReference>
<feature type="transmembrane region" description="Helical" evidence="8">
    <location>
        <begin position="6095"/>
        <end position="6118"/>
    </location>
</feature>
<feature type="transmembrane region" description="Helical" evidence="8">
    <location>
        <begin position="5012"/>
        <end position="5035"/>
    </location>
</feature>
<evidence type="ECO:0000256" key="9">
    <source>
        <dbReference type="SAM" id="SignalP"/>
    </source>
</evidence>
<evidence type="ECO:0000313" key="11">
    <source>
        <dbReference type="EMBL" id="ETV87940.1"/>
    </source>
</evidence>
<reference evidence="11" key="1">
    <citation type="submission" date="2013-12" db="EMBL/GenBank/DDBJ databases">
        <title>The Genome Sequence of Aphanomyces astaci APO3.</title>
        <authorList>
            <consortium name="The Broad Institute Genomics Platform"/>
            <person name="Russ C."/>
            <person name="Tyler B."/>
            <person name="van West P."/>
            <person name="Dieguez-Uribeondo J."/>
            <person name="Young S.K."/>
            <person name="Zeng Q."/>
            <person name="Gargeya S."/>
            <person name="Fitzgerald M."/>
            <person name="Abouelleil A."/>
            <person name="Alvarado L."/>
            <person name="Chapman S.B."/>
            <person name="Gainer-Dewar J."/>
            <person name="Goldberg J."/>
            <person name="Griggs A."/>
            <person name="Gujja S."/>
            <person name="Hansen M."/>
            <person name="Howarth C."/>
            <person name="Imamovic A."/>
            <person name="Ireland A."/>
            <person name="Larimer J."/>
            <person name="McCowan C."/>
            <person name="Murphy C."/>
            <person name="Pearson M."/>
            <person name="Poon T.W."/>
            <person name="Priest M."/>
            <person name="Roberts A."/>
            <person name="Saif S."/>
            <person name="Shea T."/>
            <person name="Sykes S."/>
            <person name="Wortman J."/>
            <person name="Nusbaum C."/>
            <person name="Birren B."/>
        </authorList>
    </citation>
    <scope>NUCLEOTIDE SEQUENCE [LARGE SCALE GENOMIC DNA]</scope>
    <source>
        <strain evidence="11">APO3</strain>
    </source>
</reference>
<evidence type="ECO:0000256" key="3">
    <source>
        <dbReference type="ARBA" id="ARBA00022737"/>
    </source>
</evidence>
<keyword evidence="5 8" id="KW-0472">Membrane</keyword>
<dbReference type="SUPFAM" id="SSF47473">
    <property type="entry name" value="EF-hand"/>
    <property type="match status" value="1"/>
</dbReference>
<feature type="transmembrane region" description="Helical" evidence="8">
    <location>
        <begin position="4715"/>
        <end position="4737"/>
    </location>
</feature>
<keyword evidence="2 8" id="KW-0812">Transmembrane</keyword>
<feature type="transmembrane region" description="Helical" evidence="8">
    <location>
        <begin position="5577"/>
        <end position="5599"/>
    </location>
</feature>
<dbReference type="PANTHER" id="PTHR46730">
    <property type="entry name" value="POLYCYSTIN-1"/>
    <property type="match status" value="1"/>
</dbReference>
<dbReference type="Pfam" id="PF00335">
    <property type="entry name" value="Tetraspanin"/>
    <property type="match status" value="1"/>
</dbReference>
<evidence type="ECO:0000256" key="8">
    <source>
        <dbReference type="SAM" id="Phobius"/>
    </source>
</evidence>
<feature type="transmembrane region" description="Helical" evidence="8">
    <location>
        <begin position="4982"/>
        <end position="5005"/>
    </location>
</feature>
<feature type="transmembrane region" description="Helical" evidence="8">
    <location>
        <begin position="5849"/>
        <end position="5873"/>
    </location>
</feature>
<comment type="subcellular location">
    <subcellularLocation>
        <location evidence="1">Membrane</location>
        <topology evidence="1">Multi-pass membrane protein</topology>
    </subcellularLocation>
</comment>
<protein>
    <recommendedName>
        <fullName evidence="10">EGF-like domain-containing protein</fullName>
    </recommendedName>
</protein>
<dbReference type="VEuPathDB" id="FungiDB:H257_01344"/>
<keyword evidence="6 7" id="KW-1015">Disulfide bond</keyword>
<dbReference type="PROSITE" id="PS50026">
    <property type="entry name" value="EGF_3"/>
    <property type="match status" value="1"/>
</dbReference>
<feature type="transmembrane region" description="Helical" evidence="8">
    <location>
        <begin position="4888"/>
        <end position="4910"/>
    </location>
</feature>
<dbReference type="SUPFAM" id="SSF49785">
    <property type="entry name" value="Galactose-binding domain-like"/>
    <property type="match status" value="1"/>
</dbReference>
<feature type="transmembrane region" description="Helical" evidence="8">
    <location>
        <begin position="5108"/>
        <end position="5128"/>
    </location>
</feature>
<dbReference type="EMBL" id="KI913115">
    <property type="protein sequence ID" value="ETV87940.1"/>
    <property type="molecule type" value="Genomic_DNA"/>
</dbReference>
<dbReference type="STRING" id="112090.W4H7C6"/>
<dbReference type="OrthoDB" id="167314at2759"/>
<feature type="transmembrane region" description="Helical" evidence="8">
    <location>
        <begin position="5978"/>
        <end position="6001"/>
    </location>
</feature>
<feature type="disulfide bond" evidence="7">
    <location>
        <begin position="4210"/>
        <end position="4219"/>
    </location>
</feature>
<evidence type="ECO:0000259" key="10">
    <source>
        <dbReference type="PROSITE" id="PS50026"/>
    </source>
</evidence>
<dbReference type="InterPro" id="IPR013320">
    <property type="entry name" value="ConA-like_dom_sf"/>
</dbReference>
<accession>W4H7C6</accession>
<dbReference type="RefSeq" id="XP_009822803.1">
    <property type="nucleotide sequence ID" value="XM_009824501.1"/>
</dbReference>
<feature type="transmembrane region" description="Helical" evidence="8">
    <location>
        <begin position="5356"/>
        <end position="5376"/>
    </location>
</feature>
<dbReference type="InterPro" id="IPR002859">
    <property type="entry name" value="PKD/REJ-like"/>
</dbReference>
<feature type="transmembrane region" description="Helical" evidence="8">
    <location>
        <begin position="4574"/>
        <end position="4593"/>
    </location>
</feature>
<dbReference type="SUPFAM" id="SSF49899">
    <property type="entry name" value="Concanavalin A-like lectins/glucanases"/>
    <property type="match status" value="1"/>
</dbReference>
<dbReference type="InterPro" id="IPR011992">
    <property type="entry name" value="EF-hand-dom_pair"/>
</dbReference>
<feature type="transmembrane region" description="Helical" evidence="8">
    <location>
        <begin position="5817"/>
        <end position="5837"/>
    </location>
</feature>
<feature type="transmembrane region" description="Helical" evidence="8">
    <location>
        <begin position="4749"/>
        <end position="4775"/>
    </location>
</feature>
<gene>
    <name evidence="11" type="ORF">H257_01344</name>
</gene>
<feature type="transmembrane region" description="Helical" evidence="8">
    <location>
        <begin position="5651"/>
        <end position="5668"/>
    </location>
</feature>
<dbReference type="GO" id="GO:0006816">
    <property type="term" value="P:calcium ion transport"/>
    <property type="evidence" value="ECO:0007669"/>
    <property type="project" value="TreeGrafter"/>
</dbReference>
<feature type="transmembrane region" description="Helical" evidence="8">
    <location>
        <begin position="5161"/>
        <end position="5186"/>
    </location>
</feature>
<dbReference type="GO" id="GO:0005886">
    <property type="term" value="C:plasma membrane"/>
    <property type="evidence" value="ECO:0007669"/>
    <property type="project" value="TreeGrafter"/>
</dbReference>
<keyword evidence="7" id="KW-0245">EGF-like domain</keyword>
<feature type="transmembrane region" description="Helical" evidence="8">
    <location>
        <begin position="5775"/>
        <end position="5797"/>
    </location>
</feature>
<keyword evidence="3" id="KW-0677">Repeat</keyword>
<keyword evidence="4 8" id="KW-1133">Transmembrane helix</keyword>
<proteinExistence type="predicted"/>
<feature type="transmembrane region" description="Helical" evidence="8">
    <location>
        <begin position="4930"/>
        <end position="4962"/>
    </location>
</feature>
<keyword evidence="9" id="KW-0732">Signal</keyword>
<dbReference type="GeneID" id="20803340"/>
<evidence type="ECO:0000256" key="4">
    <source>
        <dbReference type="ARBA" id="ARBA00022989"/>
    </source>
</evidence>
<feature type="transmembrane region" description="Helical" evidence="8">
    <location>
        <begin position="5388"/>
        <end position="5411"/>
    </location>
</feature>
<dbReference type="Pfam" id="PF02010">
    <property type="entry name" value="REJ"/>
    <property type="match status" value="1"/>
</dbReference>
<dbReference type="GO" id="GO:0005261">
    <property type="term" value="F:monoatomic cation channel activity"/>
    <property type="evidence" value="ECO:0007669"/>
    <property type="project" value="TreeGrafter"/>
</dbReference>
<evidence type="ECO:0000256" key="6">
    <source>
        <dbReference type="ARBA" id="ARBA00023157"/>
    </source>
</evidence>
<feature type="transmembrane region" description="Helical" evidence="8">
    <location>
        <begin position="5206"/>
        <end position="5226"/>
    </location>
</feature>
<dbReference type="InterPro" id="IPR000742">
    <property type="entry name" value="EGF"/>
</dbReference>
<feature type="signal peptide" evidence="9">
    <location>
        <begin position="1"/>
        <end position="21"/>
    </location>
</feature>
<dbReference type="SUPFAM" id="SSF101898">
    <property type="entry name" value="NHL repeat"/>
    <property type="match status" value="1"/>
</dbReference>
<organism evidence="11">
    <name type="scientific">Aphanomyces astaci</name>
    <name type="common">Crayfish plague agent</name>
    <dbReference type="NCBI Taxonomy" id="112090"/>
    <lineage>
        <taxon>Eukaryota</taxon>
        <taxon>Sar</taxon>
        <taxon>Stramenopiles</taxon>
        <taxon>Oomycota</taxon>
        <taxon>Saprolegniomycetes</taxon>
        <taxon>Saprolegniales</taxon>
        <taxon>Verrucalvaceae</taxon>
        <taxon>Aphanomyces</taxon>
    </lineage>
</organism>
<dbReference type="Gene3D" id="2.60.120.260">
    <property type="entry name" value="Galactose-binding domain-like"/>
    <property type="match status" value="1"/>
</dbReference>
<feature type="transmembrane region" description="Helical" evidence="8">
    <location>
        <begin position="6130"/>
        <end position="6154"/>
    </location>
</feature>
<dbReference type="InterPro" id="IPR018499">
    <property type="entry name" value="Tetraspanin/Peripherin"/>
</dbReference>
<name>W4H7C6_APHAT</name>
<feature type="chain" id="PRO_5004842872" description="EGF-like domain-containing protein" evidence="9">
    <location>
        <begin position="22"/>
        <end position="6486"/>
    </location>
</feature>